<sequence length="425" mass="47309">MSCIKTETPAQGAPTGFNAPEVMVPRPPAPVPEARRNGAAVRLAGVSPEGLYRPDYRVMTPSMRSPDYVQMSTAAAITLGLVEGQMYNCACTRCLNLLLTYPEGCRANCAYCGLARHREAERNYADRNFIRVDWPAVPMAEVVERVAADPETPFHRMCISMITHPNSDADTFTVLERWTERIDPDRIPVSILSNPTTMTRADVMRLRDMGSDIFTVALDAATPGIFERTRGKGVQSPHSWAGYWAALDWAREVFGAQKFGAHLIVGMGETEAEMLSVVQRLVDMGGHSHLFSFYPEKGSLMDHLPATPRDQWRRVQLGRYLIDYCGVRVEQMRFDDRGRVADFGLPEGELDAIIDAGIAFRTSGCPGKFAEDISACDRPYGDSPPSDIASYPFALRPVDLRRVRSQLGRVRPGEIYEPGEEFEHD</sequence>
<dbReference type="InterPro" id="IPR058240">
    <property type="entry name" value="rSAM_sf"/>
</dbReference>
<evidence type="ECO:0000313" key="9">
    <source>
        <dbReference type="Proteomes" id="UP000219111"/>
    </source>
</evidence>
<gene>
    <name evidence="8" type="ORF">SAMN05877831_103178</name>
</gene>
<dbReference type="PROSITE" id="PS51918">
    <property type="entry name" value="RADICAL_SAM"/>
    <property type="match status" value="1"/>
</dbReference>
<dbReference type="AlphaFoldDB" id="A0A285S6Q6"/>
<evidence type="ECO:0000256" key="5">
    <source>
        <dbReference type="ARBA" id="ARBA00023014"/>
    </source>
</evidence>
<dbReference type="RefSeq" id="WP_097069386.1">
    <property type="nucleotide sequence ID" value="NZ_OBMT01000003.1"/>
</dbReference>
<feature type="region of interest" description="Disordered" evidence="6">
    <location>
        <begin position="1"/>
        <end position="23"/>
    </location>
</feature>
<name>A0A285S6Q6_9RHOB</name>
<dbReference type="Pfam" id="PF04055">
    <property type="entry name" value="Radical_SAM"/>
    <property type="match status" value="1"/>
</dbReference>
<keyword evidence="3" id="KW-0479">Metal-binding</keyword>
<evidence type="ECO:0000259" key="7">
    <source>
        <dbReference type="PROSITE" id="PS51918"/>
    </source>
</evidence>
<dbReference type="EMBL" id="OBMT01000003">
    <property type="protein sequence ID" value="SOC02515.1"/>
    <property type="molecule type" value="Genomic_DNA"/>
</dbReference>
<dbReference type="CDD" id="cd01335">
    <property type="entry name" value="Radical_SAM"/>
    <property type="match status" value="1"/>
</dbReference>
<keyword evidence="2" id="KW-0949">S-adenosyl-L-methionine</keyword>
<proteinExistence type="predicted"/>
<feature type="domain" description="Radical SAM core" evidence="7">
    <location>
        <begin position="89"/>
        <end position="328"/>
    </location>
</feature>
<accession>A0A285S6Q6</accession>
<dbReference type="SUPFAM" id="SSF102114">
    <property type="entry name" value="Radical SAM enzymes"/>
    <property type="match status" value="1"/>
</dbReference>
<evidence type="ECO:0000256" key="1">
    <source>
        <dbReference type="ARBA" id="ARBA00001966"/>
    </source>
</evidence>
<protein>
    <submittedName>
        <fullName evidence="8">Biotin synthase</fullName>
    </submittedName>
</protein>
<dbReference type="GO" id="GO:0046872">
    <property type="term" value="F:metal ion binding"/>
    <property type="evidence" value="ECO:0007669"/>
    <property type="project" value="UniProtKB-KW"/>
</dbReference>
<evidence type="ECO:0000256" key="2">
    <source>
        <dbReference type="ARBA" id="ARBA00022691"/>
    </source>
</evidence>
<dbReference type="Gene3D" id="3.20.20.70">
    <property type="entry name" value="Aldolase class I"/>
    <property type="match status" value="1"/>
</dbReference>
<evidence type="ECO:0000256" key="6">
    <source>
        <dbReference type="SAM" id="MobiDB-lite"/>
    </source>
</evidence>
<reference evidence="9" key="1">
    <citation type="submission" date="2017-08" db="EMBL/GenBank/DDBJ databases">
        <authorList>
            <person name="Varghese N."/>
            <person name="Submissions S."/>
        </authorList>
    </citation>
    <scope>NUCLEOTIDE SEQUENCE [LARGE SCALE GENOMIC DNA]</scope>
    <source>
        <strain evidence="9">JA276</strain>
    </source>
</reference>
<dbReference type="InterPro" id="IPR007197">
    <property type="entry name" value="rSAM"/>
</dbReference>
<dbReference type="SFLD" id="SFLDG01098">
    <property type="entry name" value="Uncharacterised_Radical_SAM_Su"/>
    <property type="match status" value="1"/>
</dbReference>
<dbReference type="GO" id="GO:0003824">
    <property type="term" value="F:catalytic activity"/>
    <property type="evidence" value="ECO:0007669"/>
    <property type="project" value="InterPro"/>
</dbReference>
<dbReference type="SFLD" id="SFLDS00029">
    <property type="entry name" value="Radical_SAM"/>
    <property type="match status" value="1"/>
</dbReference>
<comment type="cofactor">
    <cofactor evidence="1">
        <name>[4Fe-4S] cluster</name>
        <dbReference type="ChEBI" id="CHEBI:49883"/>
    </cofactor>
</comment>
<dbReference type="OrthoDB" id="5495221at2"/>
<dbReference type="InterPro" id="IPR013785">
    <property type="entry name" value="Aldolase_TIM"/>
</dbReference>
<keyword evidence="5" id="KW-0411">Iron-sulfur</keyword>
<dbReference type="SMART" id="SM00729">
    <property type="entry name" value="Elp3"/>
    <property type="match status" value="1"/>
</dbReference>
<evidence type="ECO:0000256" key="3">
    <source>
        <dbReference type="ARBA" id="ARBA00022723"/>
    </source>
</evidence>
<keyword evidence="4" id="KW-0408">Iron</keyword>
<evidence type="ECO:0000313" key="8">
    <source>
        <dbReference type="EMBL" id="SOC02515.1"/>
    </source>
</evidence>
<organism evidence="8 9">
    <name type="scientific">Rhodobacter maris</name>
    <dbReference type="NCBI Taxonomy" id="446682"/>
    <lineage>
        <taxon>Bacteria</taxon>
        <taxon>Pseudomonadati</taxon>
        <taxon>Pseudomonadota</taxon>
        <taxon>Alphaproteobacteria</taxon>
        <taxon>Rhodobacterales</taxon>
        <taxon>Rhodobacter group</taxon>
        <taxon>Rhodobacter</taxon>
    </lineage>
</organism>
<dbReference type="Proteomes" id="UP000219111">
    <property type="component" value="Unassembled WGS sequence"/>
</dbReference>
<dbReference type="InterPro" id="IPR006638">
    <property type="entry name" value="Elp3/MiaA/NifB-like_rSAM"/>
</dbReference>
<dbReference type="GO" id="GO:0051536">
    <property type="term" value="F:iron-sulfur cluster binding"/>
    <property type="evidence" value="ECO:0007669"/>
    <property type="project" value="UniProtKB-KW"/>
</dbReference>
<evidence type="ECO:0000256" key="4">
    <source>
        <dbReference type="ARBA" id="ARBA00023004"/>
    </source>
</evidence>
<keyword evidence="9" id="KW-1185">Reference proteome</keyword>